<dbReference type="GO" id="GO:0005737">
    <property type="term" value="C:cytoplasm"/>
    <property type="evidence" value="ECO:0007669"/>
    <property type="project" value="UniProtKB-SubCell"/>
</dbReference>
<sequence>MDIRRSERLALLPRSASRSMRAVVYDDCGAPDVLRVAGVPLPEPAAGQVRVRVRAAGVQHMDLAQRGGWFGGGRDDALPFPRRIGSEFAGRIDMAGPGVYGLAVGDDVLGWCERGAYADAVCVPASQCVARPPLLDWAAAAALPDAGQSAHVALACLRLQRGETLLIHGAAGGVGSMAVQLARLAGVRVVGTAREANHAYLHALGAEPVAYGPGLASRVRALAPHGVDAALDAAGSEAALRASLALVAEPARIGSLVRKADAEAAGAQAIRVRRSRTALLELVDLCARGLLHVHLRAVFPMVQAAAAHRLLARGHGCGRVALWMAPEARSAARAP</sequence>
<keyword evidence="5" id="KW-0694">RNA-binding</keyword>
<dbReference type="InterPro" id="IPR013154">
    <property type="entry name" value="ADH-like_N"/>
</dbReference>
<dbReference type="InterPro" id="IPR002364">
    <property type="entry name" value="Quin_OxRdtase/zeta-crystal_CS"/>
</dbReference>
<evidence type="ECO:0000313" key="8">
    <source>
        <dbReference type="EMBL" id="MBS7458682.1"/>
    </source>
</evidence>
<dbReference type="Pfam" id="PF08240">
    <property type="entry name" value="ADH_N"/>
    <property type="match status" value="1"/>
</dbReference>
<dbReference type="GO" id="GO:0016491">
    <property type="term" value="F:oxidoreductase activity"/>
    <property type="evidence" value="ECO:0007669"/>
    <property type="project" value="InterPro"/>
</dbReference>
<dbReference type="SUPFAM" id="SSF51735">
    <property type="entry name" value="NAD(P)-binding Rossmann-fold domains"/>
    <property type="match status" value="1"/>
</dbReference>
<dbReference type="InterPro" id="IPR020843">
    <property type="entry name" value="ER"/>
</dbReference>
<dbReference type="PANTHER" id="PTHR44154">
    <property type="entry name" value="QUINONE OXIDOREDUCTASE"/>
    <property type="match status" value="1"/>
</dbReference>
<evidence type="ECO:0000256" key="1">
    <source>
        <dbReference type="ARBA" id="ARBA00004496"/>
    </source>
</evidence>
<dbReference type="Gene3D" id="3.90.180.10">
    <property type="entry name" value="Medium-chain alcohol dehydrogenases, catalytic domain"/>
    <property type="match status" value="1"/>
</dbReference>
<gene>
    <name evidence="8" type="ORF">KB893_016190</name>
    <name evidence="7" type="ORF">KB893_06855</name>
</gene>
<evidence type="ECO:0000313" key="9">
    <source>
        <dbReference type="Proteomes" id="UP000675747"/>
    </source>
</evidence>
<dbReference type="GO" id="GO:0003723">
    <property type="term" value="F:RNA binding"/>
    <property type="evidence" value="ECO:0007669"/>
    <property type="project" value="UniProtKB-KW"/>
</dbReference>
<dbReference type="EMBL" id="JAGQFT020000013">
    <property type="protein sequence ID" value="MBS7458682.1"/>
    <property type="molecule type" value="Genomic_DNA"/>
</dbReference>
<comment type="subunit">
    <text evidence="2">Homotetramer.</text>
</comment>
<evidence type="ECO:0000256" key="2">
    <source>
        <dbReference type="ARBA" id="ARBA00011881"/>
    </source>
</evidence>
<dbReference type="Gene3D" id="3.40.50.720">
    <property type="entry name" value="NAD(P)-binding Rossmann-like Domain"/>
    <property type="match status" value="1"/>
</dbReference>
<evidence type="ECO:0000259" key="6">
    <source>
        <dbReference type="SMART" id="SM00829"/>
    </source>
</evidence>
<proteinExistence type="predicted"/>
<dbReference type="InterPro" id="IPR011032">
    <property type="entry name" value="GroES-like_sf"/>
</dbReference>
<dbReference type="Pfam" id="PF13602">
    <property type="entry name" value="ADH_zinc_N_2"/>
    <property type="match status" value="1"/>
</dbReference>
<dbReference type="InterPro" id="IPR051603">
    <property type="entry name" value="Zinc-ADH_QOR/CCCR"/>
</dbReference>
<accession>A0A8J8AX38</accession>
<keyword evidence="9" id="KW-1185">Reference proteome</keyword>
<dbReference type="GO" id="GO:0008270">
    <property type="term" value="F:zinc ion binding"/>
    <property type="evidence" value="ECO:0007669"/>
    <property type="project" value="InterPro"/>
</dbReference>
<dbReference type="PANTHER" id="PTHR44154:SF1">
    <property type="entry name" value="QUINONE OXIDOREDUCTASE"/>
    <property type="match status" value="1"/>
</dbReference>
<comment type="subcellular location">
    <subcellularLocation>
        <location evidence="1">Cytoplasm</location>
    </subcellularLocation>
</comment>
<dbReference type="AlphaFoldDB" id="A0A8J8AX38"/>
<protein>
    <submittedName>
        <fullName evidence="7">NADP-dependent oxidoreductase</fullName>
    </submittedName>
</protein>
<evidence type="ECO:0000256" key="3">
    <source>
        <dbReference type="ARBA" id="ARBA00022490"/>
    </source>
</evidence>
<evidence type="ECO:0000313" key="7">
    <source>
        <dbReference type="EMBL" id="MBR0562236.1"/>
    </source>
</evidence>
<keyword evidence="3" id="KW-0963">Cytoplasm</keyword>
<organism evidence="7">
    <name type="scientific">Coralloluteibacterium stylophorae</name>
    <dbReference type="NCBI Taxonomy" id="1776034"/>
    <lineage>
        <taxon>Bacteria</taxon>
        <taxon>Pseudomonadati</taxon>
        <taxon>Pseudomonadota</taxon>
        <taxon>Gammaproteobacteria</taxon>
        <taxon>Lysobacterales</taxon>
        <taxon>Lysobacteraceae</taxon>
        <taxon>Coralloluteibacterium</taxon>
    </lineage>
</organism>
<reference evidence="7" key="2">
    <citation type="submission" date="2021-04" db="EMBL/GenBank/DDBJ databases">
        <authorList>
            <person name="Karlyshev A.V."/>
        </authorList>
    </citation>
    <scope>NUCLEOTIDE SEQUENCE</scope>
    <source>
        <strain evidence="7">LMG 29479</strain>
    </source>
</reference>
<dbReference type="InterPro" id="IPR036291">
    <property type="entry name" value="NAD(P)-bd_dom_sf"/>
</dbReference>
<dbReference type="SMART" id="SM00829">
    <property type="entry name" value="PKS_ER"/>
    <property type="match status" value="1"/>
</dbReference>
<dbReference type="SUPFAM" id="SSF50129">
    <property type="entry name" value="GroES-like"/>
    <property type="match status" value="1"/>
</dbReference>
<dbReference type="RefSeq" id="WP_211926181.1">
    <property type="nucleotide sequence ID" value="NZ_JAGQFT020000013.1"/>
</dbReference>
<keyword evidence="4" id="KW-0521">NADP</keyword>
<reference evidence="8 9" key="1">
    <citation type="journal article" date="2021" name="Microbiol. Resour. Announc.">
        <title>Draft Genome Sequence of Coralloluteibacterium stylophorae LMG 29479T.</title>
        <authorList>
            <person name="Karlyshev A.V."/>
            <person name="Kudryashova E.B."/>
            <person name="Ariskina E.V."/>
            <person name="Conroy A.P."/>
            <person name="Abidueva E.Y."/>
        </authorList>
    </citation>
    <scope>NUCLEOTIDE SEQUENCE [LARGE SCALE GENOMIC DNA]</scope>
    <source>
        <strain evidence="8 9">LMG 29479</strain>
    </source>
</reference>
<name>A0A8J8AX38_9GAMM</name>
<dbReference type="Proteomes" id="UP000675747">
    <property type="component" value="Unassembled WGS sequence"/>
</dbReference>
<feature type="domain" description="Enoyl reductase (ER)" evidence="6">
    <location>
        <begin position="29"/>
        <end position="322"/>
    </location>
</feature>
<evidence type="ECO:0000256" key="5">
    <source>
        <dbReference type="ARBA" id="ARBA00022884"/>
    </source>
</evidence>
<evidence type="ECO:0000256" key="4">
    <source>
        <dbReference type="ARBA" id="ARBA00022857"/>
    </source>
</evidence>
<comment type="caution">
    <text evidence="7">The sequence shown here is derived from an EMBL/GenBank/DDBJ whole genome shotgun (WGS) entry which is preliminary data.</text>
</comment>
<dbReference type="EMBL" id="JAGQFT010000040">
    <property type="protein sequence ID" value="MBR0562236.1"/>
    <property type="molecule type" value="Genomic_DNA"/>
</dbReference>
<dbReference type="PROSITE" id="PS01162">
    <property type="entry name" value="QOR_ZETA_CRYSTAL"/>
    <property type="match status" value="1"/>
</dbReference>
<dbReference type="CDD" id="cd05289">
    <property type="entry name" value="MDR_like_2"/>
    <property type="match status" value="1"/>
</dbReference>